<sequence>MKEAVKTVAHYPVYYYTCYDEMKKRGFNVDGEQWASDVKKVVQRLNLDPTQGLNVMSVGCGSGTVDKPIIDILLTMYSSIRFIAIDPVVEELNKFKQLVKDNKDEWKNVVFDFHTTTIEEYLEVNGTQTFGFIVMSHSAYHFKDVETTVVDLYNRLVKGGMLFTKMIDGGWEKFLLKVGEYFTDPMYNFIGTHFIEDVIKRRIPNARYETKKREYTVDMVDSFDEESQAGAYMIDSTTVIYKFRETCKPEIKKKLLEYLVECCRKEGDKILFSADERDLVIFKD</sequence>
<organism evidence="1 2">
    <name type="scientific">Saccoglossus kowalevskii</name>
    <name type="common">Acorn worm</name>
    <dbReference type="NCBI Taxonomy" id="10224"/>
    <lineage>
        <taxon>Eukaryota</taxon>
        <taxon>Metazoa</taxon>
        <taxon>Hemichordata</taxon>
        <taxon>Enteropneusta</taxon>
        <taxon>Harrimaniidae</taxon>
        <taxon>Saccoglossus</taxon>
    </lineage>
</organism>
<name>A0ABM0M8W7_SACKO</name>
<dbReference type="Gene3D" id="3.40.50.150">
    <property type="entry name" value="Vaccinia Virus protein VP39"/>
    <property type="match status" value="1"/>
</dbReference>
<dbReference type="InterPro" id="IPR029063">
    <property type="entry name" value="SAM-dependent_MTases_sf"/>
</dbReference>
<protein>
    <submittedName>
        <fullName evidence="2">Uncharacterized protein LOC102807442</fullName>
    </submittedName>
</protein>
<evidence type="ECO:0000313" key="1">
    <source>
        <dbReference type="Proteomes" id="UP000694865"/>
    </source>
</evidence>
<gene>
    <name evidence="2" type="primary">LOC102807442</name>
</gene>
<dbReference type="RefSeq" id="XP_006816458.1">
    <property type="nucleotide sequence ID" value="XM_006816395.1"/>
</dbReference>
<keyword evidence="1" id="KW-1185">Reference proteome</keyword>
<reference evidence="2" key="1">
    <citation type="submission" date="2025-08" db="UniProtKB">
        <authorList>
            <consortium name="RefSeq"/>
        </authorList>
    </citation>
    <scope>IDENTIFICATION</scope>
    <source>
        <tissue evidence="2">Testes</tissue>
    </source>
</reference>
<evidence type="ECO:0000313" key="2">
    <source>
        <dbReference type="RefSeq" id="XP_006816458.1"/>
    </source>
</evidence>
<proteinExistence type="predicted"/>
<dbReference type="Pfam" id="PF13489">
    <property type="entry name" value="Methyltransf_23"/>
    <property type="match status" value="1"/>
</dbReference>
<dbReference type="SUPFAM" id="SSF53335">
    <property type="entry name" value="S-adenosyl-L-methionine-dependent methyltransferases"/>
    <property type="match status" value="1"/>
</dbReference>
<accession>A0ABM0M8W7</accession>
<dbReference type="GeneID" id="102807442"/>
<dbReference type="Proteomes" id="UP000694865">
    <property type="component" value="Unplaced"/>
</dbReference>